<proteinExistence type="predicted"/>
<evidence type="ECO:0000259" key="9">
    <source>
        <dbReference type="PROSITE" id="PS50102"/>
    </source>
</evidence>
<dbReference type="InterPro" id="IPR008847">
    <property type="entry name" value="Suf"/>
</dbReference>
<evidence type="ECO:0000256" key="7">
    <source>
        <dbReference type="PROSITE-ProRule" id="PRU00176"/>
    </source>
</evidence>
<dbReference type="EMBL" id="CAMAPF010000978">
    <property type="protein sequence ID" value="CAH9133820.1"/>
    <property type="molecule type" value="Genomic_DNA"/>
</dbReference>
<feature type="region of interest" description="Disordered" evidence="8">
    <location>
        <begin position="744"/>
        <end position="848"/>
    </location>
</feature>
<comment type="caution">
    <text evidence="10">The sequence shown here is derived from an EMBL/GenBank/DDBJ whole genome shotgun (WGS) entry which is preliminary data.</text>
</comment>
<dbReference type="SMART" id="SM00386">
    <property type="entry name" value="HAT"/>
    <property type="match status" value="7"/>
</dbReference>
<sequence>MAETPTETLDISAQAPYIFEDATKKNEDQLMNDIPNSKDGSRSDSCTDSDSDDDDEAKQSLEIQALQIELSNNPSNYDAHVQYIRGLRKQGDIEKLRLAREAMGAIFPLSPDMWQEWIKDEMSLSSGSEAFQAVQKLYERGVSDYLSVALWCDYLIYVQEHDPSVRSCSVDGISKARNLFERALTAAGLHVTEGGRIWELYREFEQAVLFTIEGTDPKVRDKQVQRIRSLFHRQLSIPLADMKNSLLAYKEWEVEQGGNIDVNSSNLDGLPSHVASAYKKALEMLNARLNFEGQISNKDANEADRLQQFMSYLKFEQSAGDLARTQILYERAVTDFPISCDIWLSYTLYMGKTLKTSRIVRDIHHRATRNCPWSGELWTRYLLCLERNRASEDEQTTVFEKSLQCTFLSIEEYLEVFLTRVDSLRRRMSSTGVGTDLGYTMIHDTFQRASDYLSPHLKNTEKLIQMHSYWAHLEANLGKQLIAADSVWENLLKFCGSMLDAWKAYISMEIETGQLSKARSLYKRCYSKKFPGTGSEDICHSWVRFEREYGSLEDLDFAVQKVTPRLEELQLFRLQQESKNSWTSSELRENIVQKGTIEKRKPLSDALDERPAAKRRKEKANNSKSTEEKGKTKAIDLLGAIKMDVVVEEIEQAGTSKKEKEHVSSGKPKQYTDQCTAFVSNLSPKAKYDDLQKFFSDVGGVVAIRILTDKFTGKSRGLAYVDFCDDAHLVAALAKNKQTLHGKNLSILKSDPRQKRGKGLAPKNADHVGQVSKSDPKDSAEVSNQSRVPKRAPSVDTQGDKIQLMGKNIFAMPRAVIKSKQKSEQVADEGGDENPRSNDEFRKMFLKP</sequence>
<evidence type="ECO:0000256" key="8">
    <source>
        <dbReference type="SAM" id="MobiDB-lite"/>
    </source>
</evidence>
<dbReference type="InterPro" id="IPR003107">
    <property type="entry name" value="HAT"/>
</dbReference>
<evidence type="ECO:0000313" key="11">
    <source>
        <dbReference type="Proteomes" id="UP001152523"/>
    </source>
</evidence>
<feature type="region of interest" description="Disordered" evidence="8">
    <location>
        <begin position="24"/>
        <end position="57"/>
    </location>
</feature>
<keyword evidence="11" id="KW-1185">Reference proteome</keyword>
<feature type="compositionally biased region" description="Basic and acidic residues" evidence="8">
    <location>
        <begin position="598"/>
        <end position="612"/>
    </location>
</feature>
<dbReference type="GO" id="GO:0003723">
    <property type="term" value="F:RNA binding"/>
    <property type="evidence" value="ECO:0007669"/>
    <property type="project" value="UniProtKB-UniRule"/>
</dbReference>
<dbReference type="GO" id="GO:0005634">
    <property type="term" value="C:nucleus"/>
    <property type="evidence" value="ECO:0007669"/>
    <property type="project" value="UniProtKB-SubCell"/>
</dbReference>
<dbReference type="Pfam" id="PF05843">
    <property type="entry name" value="Suf"/>
    <property type="match status" value="1"/>
</dbReference>
<keyword evidence="2" id="KW-0507">mRNA processing</keyword>
<comment type="subcellular location">
    <subcellularLocation>
        <location evidence="1">Nucleus</location>
    </subcellularLocation>
</comment>
<evidence type="ECO:0000256" key="5">
    <source>
        <dbReference type="ARBA" id="ARBA00023187"/>
    </source>
</evidence>
<dbReference type="PROSITE" id="PS50102">
    <property type="entry name" value="RRM"/>
    <property type="match status" value="1"/>
</dbReference>
<dbReference type="InterPro" id="IPR000504">
    <property type="entry name" value="RRM_dom"/>
</dbReference>
<name>A0AAV0FE84_9ASTE</name>
<evidence type="ECO:0000256" key="1">
    <source>
        <dbReference type="ARBA" id="ARBA00004123"/>
    </source>
</evidence>
<dbReference type="InterPro" id="IPR011990">
    <property type="entry name" value="TPR-like_helical_dom_sf"/>
</dbReference>
<dbReference type="Pfam" id="PF05391">
    <property type="entry name" value="Lsm_interact"/>
    <property type="match status" value="1"/>
</dbReference>
<dbReference type="PANTHER" id="PTHR17204">
    <property type="entry name" value="PRE-MRNA PROCESSING PROTEIN PRP39-RELATED"/>
    <property type="match status" value="1"/>
</dbReference>
<evidence type="ECO:0000256" key="2">
    <source>
        <dbReference type="ARBA" id="ARBA00022664"/>
    </source>
</evidence>
<dbReference type="InterPro" id="IPR008669">
    <property type="entry name" value="LSM_interact"/>
</dbReference>
<dbReference type="Pfam" id="PF00076">
    <property type="entry name" value="RRM_1"/>
    <property type="match status" value="1"/>
</dbReference>
<protein>
    <recommendedName>
        <fullName evidence="9">RRM domain-containing protein</fullName>
    </recommendedName>
</protein>
<dbReference type="SUPFAM" id="SSF54928">
    <property type="entry name" value="RNA-binding domain, RBD"/>
    <property type="match status" value="1"/>
</dbReference>
<feature type="domain" description="RRM" evidence="9">
    <location>
        <begin position="675"/>
        <end position="752"/>
    </location>
</feature>
<keyword evidence="5" id="KW-0508">mRNA splicing</keyword>
<reference evidence="10" key="1">
    <citation type="submission" date="2022-07" db="EMBL/GenBank/DDBJ databases">
        <authorList>
            <person name="Macas J."/>
            <person name="Novak P."/>
            <person name="Neumann P."/>
        </authorList>
    </citation>
    <scope>NUCLEOTIDE SEQUENCE</scope>
</reference>
<organism evidence="10 11">
    <name type="scientific">Cuscuta epithymum</name>
    <dbReference type="NCBI Taxonomy" id="186058"/>
    <lineage>
        <taxon>Eukaryota</taxon>
        <taxon>Viridiplantae</taxon>
        <taxon>Streptophyta</taxon>
        <taxon>Embryophyta</taxon>
        <taxon>Tracheophyta</taxon>
        <taxon>Spermatophyta</taxon>
        <taxon>Magnoliopsida</taxon>
        <taxon>eudicotyledons</taxon>
        <taxon>Gunneridae</taxon>
        <taxon>Pentapetalae</taxon>
        <taxon>asterids</taxon>
        <taxon>lamiids</taxon>
        <taxon>Solanales</taxon>
        <taxon>Convolvulaceae</taxon>
        <taxon>Cuscuteae</taxon>
        <taxon>Cuscuta</taxon>
        <taxon>Cuscuta subgen. Cuscuta</taxon>
    </lineage>
</organism>
<dbReference type="SMART" id="SM00360">
    <property type="entry name" value="RRM"/>
    <property type="match status" value="1"/>
</dbReference>
<feature type="compositionally biased region" description="Acidic residues" evidence="8">
    <location>
        <begin position="47"/>
        <end position="56"/>
    </location>
</feature>
<keyword evidence="3" id="KW-0677">Repeat</keyword>
<feature type="compositionally biased region" description="Basic and acidic residues" evidence="8">
    <location>
        <begin position="833"/>
        <end position="848"/>
    </location>
</feature>
<gene>
    <name evidence="10" type="ORF">CEPIT_LOCUS33238</name>
</gene>
<dbReference type="InterPro" id="IPR035979">
    <property type="entry name" value="RBD_domain_sf"/>
</dbReference>
<dbReference type="GO" id="GO:0008380">
    <property type="term" value="P:RNA splicing"/>
    <property type="evidence" value="ECO:0007669"/>
    <property type="project" value="UniProtKB-KW"/>
</dbReference>
<dbReference type="GO" id="GO:0006397">
    <property type="term" value="P:mRNA processing"/>
    <property type="evidence" value="ECO:0007669"/>
    <property type="project" value="UniProtKB-KW"/>
</dbReference>
<dbReference type="Gene3D" id="3.30.70.330">
    <property type="match status" value="1"/>
</dbReference>
<accession>A0AAV0FE84</accession>
<dbReference type="Gene3D" id="1.25.40.10">
    <property type="entry name" value="Tetratricopeptide repeat domain"/>
    <property type="match status" value="2"/>
</dbReference>
<evidence type="ECO:0000256" key="4">
    <source>
        <dbReference type="ARBA" id="ARBA00022884"/>
    </source>
</evidence>
<dbReference type="SUPFAM" id="SSF48452">
    <property type="entry name" value="TPR-like"/>
    <property type="match status" value="1"/>
</dbReference>
<dbReference type="InterPro" id="IPR012677">
    <property type="entry name" value="Nucleotide-bd_a/b_plait_sf"/>
</dbReference>
<dbReference type="AlphaFoldDB" id="A0AAV0FE84"/>
<evidence type="ECO:0000256" key="3">
    <source>
        <dbReference type="ARBA" id="ARBA00022737"/>
    </source>
</evidence>
<evidence type="ECO:0000256" key="6">
    <source>
        <dbReference type="ARBA" id="ARBA00023242"/>
    </source>
</evidence>
<dbReference type="PANTHER" id="PTHR17204:SF25">
    <property type="entry name" value="RRM DOMAIN-CONTAINING PROTEIN"/>
    <property type="match status" value="1"/>
</dbReference>
<evidence type="ECO:0000313" key="10">
    <source>
        <dbReference type="EMBL" id="CAH9133820.1"/>
    </source>
</evidence>
<feature type="region of interest" description="Disordered" evidence="8">
    <location>
        <begin position="598"/>
        <end position="629"/>
    </location>
</feature>
<feature type="compositionally biased region" description="Basic and acidic residues" evidence="8">
    <location>
        <begin position="619"/>
        <end position="629"/>
    </location>
</feature>
<dbReference type="Proteomes" id="UP001152523">
    <property type="component" value="Unassembled WGS sequence"/>
</dbReference>
<keyword evidence="4 7" id="KW-0694">RNA-binding</keyword>
<keyword evidence="6" id="KW-0539">Nucleus</keyword>